<keyword evidence="4" id="KW-0413">Isomerase</keyword>
<dbReference type="Gene3D" id="3.40.50.280">
    <property type="entry name" value="Cobalamin-binding domain"/>
    <property type="match status" value="1"/>
</dbReference>
<dbReference type="GO" id="GO:0004494">
    <property type="term" value="F:methylmalonyl-CoA mutase activity"/>
    <property type="evidence" value="ECO:0007669"/>
    <property type="project" value="UniProtKB-EC"/>
</dbReference>
<dbReference type="InterPro" id="IPR036724">
    <property type="entry name" value="Cobalamin-bd_sf"/>
</dbReference>
<dbReference type="Pfam" id="PF01642">
    <property type="entry name" value="MM_CoA_mutase"/>
    <property type="match status" value="1"/>
</dbReference>
<evidence type="ECO:0000256" key="3">
    <source>
        <dbReference type="ARBA" id="ARBA00022628"/>
    </source>
</evidence>
<evidence type="ECO:0000256" key="5">
    <source>
        <dbReference type="ARBA" id="ARBA00023285"/>
    </source>
</evidence>
<dbReference type="SUPFAM" id="SSF52242">
    <property type="entry name" value="Cobalamin (vitamin B12)-binding domain"/>
    <property type="match status" value="1"/>
</dbReference>
<gene>
    <name evidence="7" type="ORF">SAMN05216352_11053</name>
</gene>
<dbReference type="Gene3D" id="3.20.20.240">
    <property type="entry name" value="Methylmalonyl-CoA mutase"/>
    <property type="match status" value="1"/>
</dbReference>
<dbReference type="EMBL" id="FNDU01000010">
    <property type="protein sequence ID" value="SDI67661.1"/>
    <property type="molecule type" value="Genomic_DNA"/>
</dbReference>
<dbReference type="AlphaFoldDB" id="A0A1G8MI47"/>
<dbReference type="GO" id="GO:0046872">
    <property type="term" value="F:metal ion binding"/>
    <property type="evidence" value="ECO:0007669"/>
    <property type="project" value="InterPro"/>
</dbReference>
<dbReference type="Proteomes" id="UP000199017">
    <property type="component" value="Unassembled WGS sequence"/>
</dbReference>
<dbReference type="InterPro" id="IPR006099">
    <property type="entry name" value="MeMalonylCoA_mutase_a/b_cat"/>
</dbReference>
<accession>A0A1G8MI47</accession>
<dbReference type="RefSeq" id="WP_091586753.1">
    <property type="nucleotide sequence ID" value="NZ_FNDU01000010.1"/>
</dbReference>
<evidence type="ECO:0000256" key="2">
    <source>
        <dbReference type="ARBA" id="ARBA00008465"/>
    </source>
</evidence>
<dbReference type="InterPro" id="IPR016176">
    <property type="entry name" value="Cbl-dep_enz_cat"/>
</dbReference>
<dbReference type="OrthoDB" id="9762378at2"/>
<dbReference type="PANTHER" id="PTHR48101">
    <property type="entry name" value="METHYLMALONYL-COA MUTASE, MITOCHONDRIAL-RELATED"/>
    <property type="match status" value="1"/>
</dbReference>
<evidence type="ECO:0000256" key="4">
    <source>
        <dbReference type="ARBA" id="ARBA00023235"/>
    </source>
</evidence>
<comment type="similarity">
    <text evidence="2">Belongs to the methylmalonyl-CoA mutase family.</text>
</comment>
<keyword evidence="3" id="KW-0846">Cobalamin</keyword>
<evidence type="ECO:0000313" key="7">
    <source>
        <dbReference type="EMBL" id="SDI67661.1"/>
    </source>
</evidence>
<protein>
    <submittedName>
        <fullName evidence="7">Heterodimeric methylmalonyl-CoA mutase small subunit</fullName>
    </submittedName>
</protein>
<comment type="cofactor">
    <cofactor evidence="1">
        <name>adenosylcob(III)alamin</name>
        <dbReference type="ChEBI" id="CHEBI:18408"/>
    </cofactor>
</comment>
<name>A0A1G8MI47_9BACI</name>
<evidence type="ECO:0000259" key="6">
    <source>
        <dbReference type="Pfam" id="PF01642"/>
    </source>
</evidence>
<feature type="domain" description="Methylmalonyl-CoA mutase alpha/beta chain catalytic" evidence="6">
    <location>
        <begin position="43"/>
        <end position="533"/>
    </location>
</feature>
<evidence type="ECO:0000256" key="1">
    <source>
        <dbReference type="ARBA" id="ARBA00001922"/>
    </source>
</evidence>
<dbReference type="CDD" id="cd03677">
    <property type="entry name" value="MM_CoA_mutase_beta"/>
    <property type="match status" value="1"/>
</dbReference>
<dbReference type="STRING" id="930129.SAMN05216352_11053"/>
<reference evidence="7 8" key="1">
    <citation type="submission" date="2016-10" db="EMBL/GenBank/DDBJ databases">
        <authorList>
            <person name="de Groot N.N."/>
        </authorList>
    </citation>
    <scope>NUCLEOTIDE SEQUENCE [LARGE SCALE GENOMIC DNA]</scope>
    <source>
        <strain evidence="8">P4B,CCM 7963,CECT 7998,DSM 25260,IBRC-M 10614,KCTC 13821</strain>
    </source>
</reference>
<dbReference type="PANTHER" id="PTHR48101:SF4">
    <property type="entry name" value="METHYLMALONYL-COA MUTASE, MITOCHONDRIAL"/>
    <property type="match status" value="1"/>
</dbReference>
<evidence type="ECO:0000313" key="8">
    <source>
        <dbReference type="Proteomes" id="UP000199017"/>
    </source>
</evidence>
<dbReference type="SUPFAM" id="SSF51703">
    <property type="entry name" value="Cobalamin (vitamin B12)-dependent enzymes"/>
    <property type="match status" value="1"/>
</dbReference>
<organism evidence="7 8">
    <name type="scientific">Alteribacillus bidgolensis</name>
    <dbReference type="NCBI Taxonomy" id="930129"/>
    <lineage>
        <taxon>Bacteria</taxon>
        <taxon>Bacillati</taxon>
        <taxon>Bacillota</taxon>
        <taxon>Bacilli</taxon>
        <taxon>Bacillales</taxon>
        <taxon>Bacillaceae</taxon>
        <taxon>Alteribacillus</taxon>
    </lineage>
</organism>
<proteinExistence type="inferred from homology"/>
<dbReference type="GO" id="GO:0031419">
    <property type="term" value="F:cobalamin binding"/>
    <property type="evidence" value="ECO:0007669"/>
    <property type="project" value="UniProtKB-KW"/>
</dbReference>
<sequence length="698" mass="76829">MDETLRSVLKNICDFPVPDEKAWYEAAEASLKGKSVEKLLYTKTDEGITLKPLYRAEDRENLPYADTLPGQSPHIRGIRAASERSLPWKAAQTVWERTPEAANQEIKEGLQKGQHAVNLSWNNGVKEGKEMKGNQISDTGILVSDTEDILTLFQGVDLENTPIYFETGADPLPLFSLWAAALQKADVSSPASGSAASDPLGSWVKAGELPAPLSTCYNHAAEIIKWCENRSIHVKTVLISSEPYHNSGASAVEELAYAMAAAVSYIKELNDRGISPEKSVSYFQFRFPAGSNFFMEMAKFRAARGLWSNVQSAFGIREEKRSMSLQGTTSKRTKTVYAPYVNMLRTTTEAFAAVAGGADCLDVTPFDAAFQRPSSFAKRIARNTQIILQKEAYLGRTMDPAGGSYYVEKLTHELAEKAWSLFQEVEANGGLEQNLLDGNVQERVIKGRKNKEKQVQEQRKVYVGVNKYPDINEKAVSVKPEDDEKQVSAFLENNQSKKRNRAGVEWKKGEKSIIEEAVDAAKKGALLSDLAQHNSSSFITPLRPVREAETFEKLRQSAKAYQEDTNKPLSALLVTLGPLADHKARADFSTGFLQTGGFQVNQTEGTDDAIEASTAAISSEESIVVLCGQDGAYEALAAGIIELIKEKTPEKIVLLAGKLSEDQENILSDKGLDGTIHRHSNVYETLSWLQRTKGASIQ</sequence>
<dbReference type="GO" id="GO:0005737">
    <property type="term" value="C:cytoplasm"/>
    <property type="evidence" value="ECO:0007669"/>
    <property type="project" value="TreeGrafter"/>
</dbReference>
<keyword evidence="8" id="KW-1185">Reference proteome</keyword>
<dbReference type="GO" id="GO:0019678">
    <property type="term" value="P:propionate metabolic process, methylmalonyl pathway"/>
    <property type="evidence" value="ECO:0007669"/>
    <property type="project" value="TreeGrafter"/>
</dbReference>
<keyword evidence="5" id="KW-0170">Cobalt</keyword>